<evidence type="ECO:0000259" key="10">
    <source>
        <dbReference type="Pfam" id="PF02670"/>
    </source>
</evidence>
<feature type="binding site" evidence="9">
    <location>
        <position position="271"/>
    </location>
    <ligand>
        <name>1-deoxy-D-xylulose 5-phosphate</name>
        <dbReference type="ChEBI" id="CHEBI:57792"/>
    </ligand>
</feature>
<dbReference type="AlphaFoldDB" id="A0A1H6AXL3"/>
<dbReference type="PIRSF" id="PIRSF006205">
    <property type="entry name" value="Dxp_reductismrs"/>
    <property type="match status" value="1"/>
</dbReference>
<feature type="binding site" evidence="9">
    <location>
        <position position="96"/>
    </location>
    <ligand>
        <name>NADPH</name>
        <dbReference type="ChEBI" id="CHEBI:57783"/>
    </ligand>
</feature>
<keyword evidence="3 9" id="KW-0479">Metal-binding</keyword>
<comment type="pathway">
    <text evidence="1 9">Isoprenoid biosynthesis; isopentenyl diphosphate biosynthesis via DXP pathway; isopentenyl diphosphate from 1-deoxy-D-xylulose 5-phosphate: step 1/6.</text>
</comment>
<feature type="binding site" evidence="9">
    <location>
        <position position="258"/>
    </location>
    <ligand>
        <name>1-deoxy-D-xylulose 5-phosphate</name>
        <dbReference type="ChEBI" id="CHEBI:57792"/>
    </ligand>
</feature>
<feature type="binding site" evidence="9">
    <location>
        <position position="183"/>
    </location>
    <ligand>
        <name>NADPH</name>
        <dbReference type="ChEBI" id="CHEBI:57783"/>
    </ligand>
</feature>
<feature type="binding site" evidence="9">
    <location>
        <position position="68"/>
    </location>
    <ligand>
        <name>NADPH</name>
        <dbReference type="ChEBI" id="CHEBI:57783"/>
    </ligand>
</feature>
<dbReference type="EC" id="1.1.1.267" evidence="9"/>
<evidence type="ECO:0000256" key="6">
    <source>
        <dbReference type="ARBA" id="ARBA00023211"/>
    </source>
</evidence>
<feature type="binding site" evidence="9">
    <location>
        <position position="69"/>
    </location>
    <ligand>
        <name>NADPH</name>
        <dbReference type="ChEBI" id="CHEBI:57783"/>
    </ligand>
</feature>
<feature type="binding site" evidence="9">
    <location>
        <position position="276"/>
    </location>
    <ligand>
        <name>1-deoxy-D-xylulose 5-phosphate</name>
        <dbReference type="ChEBI" id="CHEBI:57792"/>
    </ligand>
</feature>
<dbReference type="GO" id="GO:0070402">
    <property type="term" value="F:NADPH binding"/>
    <property type="evidence" value="ECO:0007669"/>
    <property type="project" value="InterPro"/>
</dbReference>
<accession>A0A1H6AXL3</accession>
<keyword evidence="6 9" id="KW-0464">Manganese</keyword>
<dbReference type="InterPro" id="IPR003821">
    <property type="entry name" value="DXP_reductoisomerase"/>
</dbReference>
<dbReference type="Pfam" id="PF08436">
    <property type="entry name" value="DXP_redisom_C"/>
    <property type="match status" value="1"/>
</dbReference>
<feature type="domain" description="1-deoxy-D-xylulose 5-phosphate reductoisomerase N-terminal" evidence="10">
    <location>
        <begin position="62"/>
        <end position="191"/>
    </location>
</feature>
<comment type="similarity">
    <text evidence="2 9">Belongs to the DXR family.</text>
</comment>
<keyword evidence="7 9" id="KW-0414">Isoprene biosynthesis</keyword>
<dbReference type="GO" id="GO:0051484">
    <property type="term" value="P:isopentenyl diphosphate biosynthetic process, methylerythritol 4-phosphate pathway involved in terpenoid biosynthetic process"/>
    <property type="evidence" value="ECO:0007669"/>
    <property type="project" value="UniProtKB-ARBA"/>
</dbReference>
<dbReference type="Pfam" id="PF13288">
    <property type="entry name" value="DXPR_C"/>
    <property type="match status" value="1"/>
</dbReference>
<feature type="domain" description="DXP reductoisomerase C-terminal" evidence="12">
    <location>
        <begin position="321"/>
        <end position="435"/>
    </location>
</feature>
<feature type="binding site" evidence="9">
    <location>
        <position position="94"/>
    </location>
    <ligand>
        <name>NADPH</name>
        <dbReference type="ChEBI" id="CHEBI:57783"/>
    </ligand>
</feature>
<dbReference type="SUPFAM" id="SSF55347">
    <property type="entry name" value="Glyceraldehyde-3-phosphate dehydrogenase-like, C-terminal domain"/>
    <property type="match status" value="1"/>
</dbReference>
<dbReference type="GO" id="GO:0030604">
    <property type="term" value="F:1-deoxy-D-xylulose-5-phosphate reductoisomerase activity"/>
    <property type="evidence" value="ECO:0007669"/>
    <property type="project" value="UniProtKB-UniRule"/>
</dbReference>
<evidence type="ECO:0000256" key="1">
    <source>
        <dbReference type="ARBA" id="ARBA00005094"/>
    </source>
</evidence>
<comment type="cofactor">
    <cofactor evidence="9">
        <name>Mg(2+)</name>
        <dbReference type="ChEBI" id="CHEBI:18420"/>
    </cofactor>
    <cofactor evidence="9">
        <name>Mn(2+)</name>
        <dbReference type="ChEBI" id="CHEBI:29035"/>
    </cofactor>
</comment>
<feature type="binding site" evidence="9">
    <location>
        <position position="277"/>
    </location>
    <ligand>
        <name>1-deoxy-D-xylulose 5-phosphate</name>
        <dbReference type="ChEBI" id="CHEBI:57792"/>
    </ligand>
</feature>
<dbReference type="InterPro" id="IPR013512">
    <property type="entry name" value="DXP_reductoisomerase_N"/>
</dbReference>
<evidence type="ECO:0000256" key="7">
    <source>
        <dbReference type="ARBA" id="ARBA00023229"/>
    </source>
</evidence>
<dbReference type="InterPro" id="IPR013644">
    <property type="entry name" value="DXP_reductoisomerase_C"/>
</dbReference>
<feature type="binding site" evidence="9">
    <location>
        <position position="211"/>
    </location>
    <ligand>
        <name>1-deoxy-D-xylulose 5-phosphate</name>
        <dbReference type="ChEBI" id="CHEBI:57792"/>
    </ligand>
</feature>
<evidence type="ECO:0000256" key="9">
    <source>
        <dbReference type="HAMAP-Rule" id="MF_00183"/>
    </source>
</evidence>
<dbReference type="GO" id="GO:0030145">
    <property type="term" value="F:manganese ion binding"/>
    <property type="evidence" value="ECO:0007669"/>
    <property type="project" value="TreeGrafter"/>
</dbReference>
<sequence>MSIWRSASRGDSKASRCDAGDAIKTHKLPVTETCAAGRLLAENRSAAHPGACICENVEVKKIALLGSTGSIGQSTLSLCESHPDLFHPVALAAGSNIDEAVAQCVRWRPKVASIATEELADQLETRLKASGVTGVEVVYGTAGTVRVATLPEADFVVSAIVGVAGLEATYAAVLSGKSVGLANKECLVAAGDLILAAAREHNTPLLPIDSEHNAIHQCLRAGAANEVKQIWLTASGGPFRNTPLAEFAHITPAQALKHPTWVMGRRITVDSATMLNKGLEIIEACRLFNLPPERVKVTVHPQSTIHSLVEYIDGSILAQISVTDMRLPILYAMAWPERVASDLTFDMTALKQLDFQEPDFERFPCLRLAYEAAGASQNHCIALNAADEIAVEAFLGGKLSFQGIARTIEAVLALTPTGSPASIAEVLASDVRARQRASEAIATGAAG</sequence>
<comment type="function">
    <text evidence="9">Catalyzes the NADPH-dependent rearrangement and reduction of 1-deoxy-D-xylulose-5-phosphate (DXP) to 2-C-methyl-D-erythritol 4-phosphate (MEP).</text>
</comment>
<dbReference type="UniPathway" id="UPA00056">
    <property type="reaction ID" value="UER00092"/>
</dbReference>
<dbReference type="InterPro" id="IPR036291">
    <property type="entry name" value="NAD(P)-bd_dom_sf"/>
</dbReference>
<gene>
    <name evidence="9" type="primary">dxr</name>
    <name evidence="13" type="ORF">SAMN05421819_3347</name>
</gene>
<dbReference type="Gene3D" id="3.40.50.720">
    <property type="entry name" value="NAD(P)-binding Rossmann-like Domain"/>
    <property type="match status" value="1"/>
</dbReference>
<evidence type="ECO:0000256" key="3">
    <source>
        <dbReference type="ARBA" id="ARBA00022723"/>
    </source>
</evidence>
<dbReference type="PANTHER" id="PTHR30525:SF0">
    <property type="entry name" value="1-DEOXY-D-XYLULOSE 5-PHOSPHATE REDUCTOISOMERASE, CHLOROPLASTIC"/>
    <property type="match status" value="1"/>
</dbReference>
<evidence type="ECO:0000259" key="11">
    <source>
        <dbReference type="Pfam" id="PF08436"/>
    </source>
</evidence>
<feature type="binding site" evidence="9">
    <location>
        <position position="280"/>
    </location>
    <ligand>
        <name>1-deoxy-D-xylulose 5-phosphate</name>
        <dbReference type="ChEBI" id="CHEBI:57792"/>
    </ligand>
</feature>
<feature type="binding site" evidence="9">
    <location>
        <position position="280"/>
    </location>
    <ligand>
        <name>Mn(2+)</name>
        <dbReference type="ChEBI" id="CHEBI:29035"/>
    </ligand>
</feature>
<evidence type="ECO:0000313" key="14">
    <source>
        <dbReference type="Proteomes" id="UP000236728"/>
    </source>
</evidence>
<feature type="binding site" evidence="9">
    <location>
        <position position="185"/>
    </location>
    <ligand>
        <name>NADPH</name>
        <dbReference type="ChEBI" id="CHEBI:57783"/>
    </ligand>
</feature>
<evidence type="ECO:0000256" key="2">
    <source>
        <dbReference type="ARBA" id="ARBA00006825"/>
    </source>
</evidence>
<feature type="binding site" evidence="9">
    <location>
        <position position="264"/>
    </location>
    <ligand>
        <name>NADPH</name>
        <dbReference type="ChEBI" id="CHEBI:57783"/>
    </ligand>
</feature>
<dbReference type="Proteomes" id="UP000236728">
    <property type="component" value="Unassembled WGS sequence"/>
</dbReference>
<dbReference type="SUPFAM" id="SSF69055">
    <property type="entry name" value="1-deoxy-D-xylulose-5-phosphate reductoisomerase, C-terminal domain"/>
    <property type="match status" value="1"/>
</dbReference>
<keyword evidence="5 9" id="KW-0560">Oxidoreductase</keyword>
<feature type="domain" description="1-deoxy-D-xylulose 5-phosphate reductoisomerase C-terminal" evidence="11">
    <location>
        <begin position="205"/>
        <end position="288"/>
    </location>
</feature>
<feature type="binding site" evidence="9">
    <location>
        <position position="211"/>
    </location>
    <ligand>
        <name>Mn(2+)</name>
        <dbReference type="ChEBI" id="CHEBI:29035"/>
    </ligand>
</feature>
<dbReference type="InterPro" id="IPR036169">
    <property type="entry name" value="DXPR_C_sf"/>
</dbReference>
<feature type="binding site" evidence="9">
    <location>
        <position position="70"/>
    </location>
    <ligand>
        <name>NADPH</name>
        <dbReference type="ChEBI" id="CHEBI:57783"/>
    </ligand>
</feature>
<comment type="caution">
    <text evidence="9">Lacks conserved residue(s) required for the propagation of feature annotation.</text>
</comment>
<evidence type="ECO:0000313" key="13">
    <source>
        <dbReference type="EMBL" id="SEG53298.1"/>
    </source>
</evidence>
<feature type="binding site" evidence="9">
    <location>
        <position position="71"/>
    </location>
    <ligand>
        <name>NADPH</name>
        <dbReference type="ChEBI" id="CHEBI:57783"/>
    </ligand>
</feature>
<dbReference type="Gene3D" id="1.10.1740.10">
    <property type="match status" value="1"/>
</dbReference>
<name>A0A1H6AXL3_9BACT</name>
<dbReference type="EMBL" id="FNVA01000006">
    <property type="protein sequence ID" value="SEG53298.1"/>
    <property type="molecule type" value="Genomic_DNA"/>
</dbReference>
<feature type="binding site" evidence="9">
    <location>
        <position position="209"/>
    </location>
    <ligand>
        <name>Mn(2+)</name>
        <dbReference type="ChEBI" id="CHEBI:29035"/>
    </ligand>
</feature>
<feature type="binding site" evidence="9">
    <location>
        <position position="235"/>
    </location>
    <ligand>
        <name>1-deoxy-D-xylulose 5-phosphate</name>
        <dbReference type="ChEBI" id="CHEBI:57792"/>
    </ligand>
</feature>
<dbReference type="NCBIfam" id="TIGR00243">
    <property type="entry name" value="Dxr"/>
    <property type="match status" value="1"/>
</dbReference>
<organism evidence="13 14">
    <name type="scientific">Bryocella elongata</name>
    <dbReference type="NCBI Taxonomy" id="863522"/>
    <lineage>
        <taxon>Bacteria</taxon>
        <taxon>Pseudomonadati</taxon>
        <taxon>Acidobacteriota</taxon>
        <taxon>Terriglobia</taxon>
        <taxon>Terriglobales</taxon>
        <taxon>Acidobacteriaceae</taxon>
        <taxon>Bryocella</taxon>
    </lineage>
</organism>
<evidence type="ECO:0000259" key="12">
    <source>
        <dbReference type="Pfam" id="PF13288"/>
    </source>
</evidence>
<dbReference type="HAMAP" id="MF_00183">
    <property type="entry name" value="DXP_reductoisom"/>
    <property type="match status" value="1"/>
</dbReference>
<evidence type="ECO:0000256" key="5">
    <source>
        <dbReference type="ARBA" id="ARBA00023002"/>
    </source>
</evidence>
<dbReference type="PANTHER" id="PTHR30525">
    <property type="entry name" value="1-DEOXY-D-XYLULOSE 5-PHOSPHATE REDUCTOISOMERASE"/>
    <property type="match status" value="1"/>
</dbReference>
<protein>
    <recommendedName>
        <fullName evidence="9">1-deoxy-D-xylulose 5-phosphate reductoisomerase</fullName>
        <shortName evidence="9">DXP reductoisomerase</shortName>
        <ecNumber evidence="9">1.1.1.267</ecNumber>
    </recommendedName>
    <alternativeName>
        <fullName evidence="9">1-deoxyxylulose-5-phosphate reductoisomerase</fullName>
    </alternativeName>
    <alternativeName>
        <fullName evidence="9">2-C-methyl-D-erythritol 4-phosphate synthase</fullName>
    </alternativeName>
</protein>
<keyword evidence="13" id="KW-0413">Isomerase</keyword>
<keyword evidence="9" id="KW-0460">Magnesium</keyword>
<comment type="catalytic activity">
    <reaction evidence="8">
        <text>2-C-methyl-D-erythritol 4-phosphate + NADP(+) = 1-deoxy-D-xylulose 5-phosphate + NADPH + H(+)</text>
        <dbReference type="Rhea" id="RHEA:13717"/>
        <dbReference type="ChEBI" id="CHEBI:15378"/>
        <dbReference type="ChEBI" id="CHEBI:57783"/>
        <dbReference type="ChEBI" id="CHEBI:57792"/>
        <dbReference type="ChEBI" id="CHEBI:58262"/>
        <dbReference type="ChEBI" id="CHEBI:58349"/>
        <dbReference type="EC" id="1.1.1.267"/>
    </reaction>
    <physiologicalReaction direction="right-to-left" evidence="8">
        <dbReference type="Rhea" id="RHEA:13719"/>
    </physiologicalReaction>
</comment>
<dbReference type="GO" id="GO:0016853">
    <property type="term" value="F:isomerase activity"/>
    <property type="evidence" value="ECO:0007669"/>
    <property type="project" value="UniProtKB-KW"/>
</dbReference>
<feature type="binding site" evidence="9">
    <location>
        <position position="210"/>
    </location>
    <ligand>
        <name>1-deoxy-D-xylulose 5-phosphate</name>
        <dbReference type="ChEBI" id="CHEBI:57792"/>
    </ligand>
</feature>
<dbReference type="InterPro" id="IPR026877">
    <property type="entry name" value="DXPR_C"/>
</dbReference>
<feature type="binding site" evidence="9">
    <location>
        <position position="184"/>
    </location>
    <ligand>
        <name>1-deoxy-D-xylulose 5-phosphate</name>
        <dbReference type="ChEBI" id="CHEBI:57792"/>
    </ligand>
</feature>
<dbReference type="SUPFAM" id="SSF51735">
    <property type="entry name" value="NAD(P)-binding Rossmann-fold domains"/>
    <property type="match status" value="1"/>
</dbReference>
<dbReference type="FunFam" id="3.40.50.720:FF:000045">
    <property type="entry name" value="1-deoxy-D-xylulose 5-phosphate reductoisomerase"/>
    <property type="match status" value="1"/>
</dbReference>
<proteinExistence type="inferred from homology"/>
<dbReference type="Pfam" id="PF02670">
    <property type="entry name" value="DXP_reductoisom"/>
    <property type="match status" value="1"/>
</dbReference>
<keyword evidence="4 9" id="KW-0521">NADP</keyword>
<keyword evidence="14" id="KW-1185">Reference proteome</keyword>
<reference evidence="13 14" key="1">
    <citation type="submission" date="2016-10" db="EMBL/GenBank/DDBJ databases">
        <authorList>
            <person name="de Groot N.N."/>
        </authorList>
    </citation>
    <scope>NUCLEOTIDE SEQUENCE [LARGE SCALE GENOMIC DNA]</scope>
    <source>
        <strain evidence="13 14">DSM 22489</strain>
    </source>
</reference>
<evidence type="ECO:0000256" key="4">
    <source>
        <dbReference type="ARBA" id="ARBA00022857"/>
    </source>
</evidence>
<evidence type="ECO:0000256" key="8">
    <source>
        <dbReference type="ARBA" id="ARBA00048543"/>
    </source>
</evidence>